<organism evidence="2 3">
    <name type="scientific">Coccomyxa viridis</name>
    <dbReference type="NCBI Taxonomy" id="1274662"/>
    <lineage>
        <taxon>Eukaryota</taxon>
        <taxon>Viridiplantae</taxon>
        <taxon>Chlorophyta</taxon>
        <taxon>core chlorophytes</taxon>
        <taxon>Trebouxiophyceae</taxon>
        <taxon>Trebouxiophyceae incertae sedis</taxon>
        <taxon>Coccomyxaceae</taxon>
        <taxon>Coccomyxa</taxon>
    </lineage>
</organism>
<comment type="caution">
    <text evidence="2">The sequence shown here is derived from an EMBL/GenBank/DDBJ whole genome shotgun (WGS) entry which is preliminary data.</text>
</comment>
<dbReference type="EMBL" id="CAXHTA020000006">
    <property type="protein sequence ID" value="CAL5222058.1"/>
    <property type="molecule type" value="Genomic_DNA"/>
</dbReference>
<proteinExistence type="predicted"/>
<feature type="region of interest" description="Disordered" evidence="1">
    <location>
        <begin position="54"/>
        <end position="89"/>
    </location>
</feature>
<protein>
    <submittedName>
        <fullName evidence="2">G4357 protein</fullName>
    </submittedName>
</protein>
<evidence type="ECO:0000256" key="1">
    <source>
        <dbReference type="SAM" id="MobiDB-lite"/>
    </source>
</evidence>
<dbReference type="Proteomes" id="UP001497392">
    <property type="component" value="Unassembled WGS sequence"/>
</dbReference>
<sequence>MQHYIKSGDHLLPFGDVTYDDHSATVGLQVSYQPGINQPDAVIHLAAEKVGLTLKTPGSTKPKGSSSKEVQPLSKPKRGDLSPWLEPLEDNAPVYMPTDATGRYIRASDVNGNEKAKPLWKLHKTALLLSVKVEMPELLINKKYFWRRLNQLLYILNKKPADAAARLADPKTAPLRKAWAAGKLADHVVEVLNKKQGIYHTCAEVAARTHHSSAGKATSPLTTVAAVKTEQTSGQKVKKIISGRFSKENLDKRAAETVSLAPKTKSRKRPPQTAKRPSGSSDKGKQAKKGKTLKKLSNQLALEDQVDSNGMNALEDSDY</sequence>
<evidence type="ECO:0000313" key="2">
    <source>
        <dbReference type="EMBL" id="CAL5222058.1"/>
    </source>
</evidence>
<name>A0ABP1FV51_9CHLO</name>
<feature type="region of interest" description="Disordered" evidence="1">
    <location>
        <begin position="252"/>
        <end position="319"/>
    </location>
</feature>
<feature type="compositionally biased region" description="Low complexity" evidence="1">
    <location>
        <begin position="55"/>
        <end position="68"/>
    </location>
</feature>
<keyword evidence="3" id="KW-1185">Reference proteome</keyword>
<gene>
    <name evidence="2" type="primary">g4357</name>
    <name evidence="2" type="ORF">VP750_LOCUS3717</name>
</gene>
<accession>A0ABP1FV51</accession>
<evidence type="ECO:0000313" key="3">
    <source>
        <dbReference type="Proteomes" id="UP001497392"/>
    </source>
</evidence>
<reference evidence="2 3" key="1">
    <citation type="submission" date="2024-06" db="EMBL/GenBank/DDBJ databases">
        <authorList>
            <person name="Kraege A."/>
            <person name="Thomma B."/>
        </authorList>
    </citation>
    <scope>NUCLEOTIDE SEQUENCE [LARGE SCALE GENOMIC DNA]</scope>
</reference>